<evidence type="ECO:0000256" key="1">
    <source>
        <dbReference type="SAM" id="SignalP"/>
    </source>
</evidence>
<comment type="caution">
    <text evidence="2">The sequence shown here is derived from an EMBL/GenBank/DDBJ whole genome shotgun (WGS) entry which is preliminary data.</text>
</comment>
<dbReference type="AlphaFoldDB" id="A0A9P3GS28"/>
<dbReference type="OrthoDB" id="2841294at2759"/>
<protein>
    <submittedName>
        <fullName evidence="2">Uncharacterized protein</fullName>
    </submittedName>
</protein>
<accession>A0A9P3GS28</accession>
<evidence type="ECO:0000313" key="3">
    <source>
        <dbReference type="Proteomes" id="UP000703269"/>
    </source>
</evidence>
<dbReference type="EMBL" id="BPQB01000086">
    <property type="protein sequence ID" value="GJE98359.1"/>
    <property type="molecule type" value="Genomic_DNA"/>
</dbReference>
<reference evidence="2 3" key="1">
    <citation type="submission" date="2021-08" db="EMBL/GenBank/DDBJ databases">
        <title>Draft Genome Sequence of Phanerochaete sordida strain YK-624.</title>
        <authorList>
            <person name="Mori T."/>
            <person name="Dohra H."/>
            <person name="Suzuki T."/>
            <person name="Kawagishi H."/>
            <person name="Hirai H."/>
        </authorList>
    </citation>
    <scope>NUCLEOTIDE SEQUENCE [LARGE SCALE GENOMIC DNA]</scope>
    <source>
        <strain evidence="2 3">YK-624</strain>
    </source>
</reference>
<proteinExistence type="predicted"/>
<sequence>MKYTLLLAFLPAAVAAQRLHIAVPTTNQTLAVGQNFTAELHMDDYISTIAQKSVVVVVTACLDVCAQSDQWGPSVVLYNGPFDPQFNVSASWKGLYQYFSLLLSYPESFNLD</sequence>
<feature type="signal peptide" evidence="1">
    <location>
        <begin position="1"/>
        <end position="16"/>
    </location>
</feature>
<name>A0A9P3GS28_9APHY</name>
<dbReference type="Proteomes" id="UP000703269">
    <property type="component" value="Unassembled WGS sequence"/>
</dbReference>
<evidence type="ECO:0000313" key="2">
    <source>
        <dbReference type="EMBL" id="GJE98359.1"/>
    </source>
</evidence>
<organism evidence="2 3">
    <name type="scientific">Phanerochaete sordida</name>
    <dbReference type="NCBI Taxonomy" id="48140"/>
    <lineage>
        <taxon>Eukaryota</taxon>
        <taxon>Fungi</taxon>
        <taxon>Dikarya</taxon>
        <taxon>Basidiomycota</taxon>
        <taxon>Agaricomycotina</taxon>
        <taxon>Agaricomycetes</taxon>
        <taxon>Polyporales</taxon>
        <taxon>Phanerochaetaceae</taxon>
        <taxon>Phanerochaete</taxon>
    </lineage>
</organism>
<keyword evidence="3" id="KW-1185">Reference proteome</keyword>
<feature type="chain" id="PRO_5040396350" evidence="1">
    <location>
        <begin position="17"/>
        <end position="112"/>
    </location>
</feature>
<keyword evidence="1" id="KW-0732">Signal</keyword>
<gene>
    <name evidence="2" type="ORF">PsYK624_145880</name>
</gene>